<proteinExistence type="predicted"/>
<accession>A0A923M9M0</accession>
<protein>
    <submittedName>
        <fullName evidence="2">DUF3306 domain-containing protein</fullName>
    </submittedName>
</protein>
<organism evidence="2 3">
    <name type="scientific">Ramlibacter albus</name>
    <dbReference type="NCBI Taxonomy" id="2079448"/>
    <lineage>
        <taxon>Bacteria</taxon>
        <taxon>Pseudomonadati</taxon>
        <taxon>Pseudomonadota</taxon>
        <taxon>Betaproteobacteria</taxon>
        <taxon>Burkholderiales</taxon>
        <taxon>Comamonadaceae</taxon>
        <taxon>Ramlibacter</taxon>
    </lineage>
</organism>
<name>A0A923M9M0_9BURK</name>
<feature type="compositionally biased region" description="Polar residues" evidence="1">
    <location>
        <begin position="151"/>
        <end position="160"/>
    </location>
</feature>
<feature type="compositionally biased region" description="Low complexity" evidence="1">
    <location>
        <begin position="34"/>
        <end position="55"/>
    </location>
</feature>
<evidence type="ECO:0000313" key="3">
    <source>
        <dbReference type="Proteomes" id="UP000596827"/>
    </source>
</evidence>
<feature type="compositionally biased region" description="Basic and acidic residues" evidence="1">
    <location>
        <begin position="13"/>
        <end position="24"/>
    </location>
</feature>
<evidence type="ECO:0000313" key="2">
    <source>
        <dbReference type="EMBL" id="MBC5765433.1"/>
    </source>
</evidence>
<feature type="region of interest" description="Disordered" evidence="1">
    <location>
        <begin position="129"/>
        <end position="190"/>
    </location>
</feature>
<feature type="compositionally biased region" description="Acidic residues" evidence="1">
    <location>
        <begin position="138"/>
        <end position="150"/>
    </location>
</feature>
<dbReference type="InterPro" id="IPR021735">
    <property type="entry name" value="DUF3306"/>
</dbReference>
<reference evidence="2" key="1">
    <citation type="submission" date="2020-08" db="EMBL/GenBank/DDBJ databases">
        <title>Ramlibacter sp. GTP1 16S ribosomal RNA gene genome sequencing and assembly.</title>
        <authorList>
            <person name="Kang M."/>
        </authorList>
    </citation>
    <scope>NUCLEOTIDE SEQUENCE</scope>
    <source>
        <strain evidence="2">GTP1</strain>
    </source>
</reference>
<keyword evidence="3" id="KW-1185">Reference proteome</keyword>
<dbReference type="Pfam" id="PF11748">
    <property type="entry name" value="DUF3306"/>
    <property type="match status" value="1"/>
</dbReference>
<dbReference type="AlphaFoldDB" id="A0A923M9M0"/>
<sequence length="190" mass="20779">MSDDGFFSRWSKRKQEVKAGREVEPEPTAPPAAPVVANAPIAEELPAPAEPLPTLDDAQALTPESDFRRFVAGDVPHDVRNTALKKLFADPRFNVQDGLDVYIDDYSKPDPIPPAMLRQLASAQFLDLFDEKKKKEQEDEEGREAADDPTDQSVAQSPQAETAVPPDADPDLRLQQDDAPGPAGPGERPE</sequence>
<comment type="caution">
    <text evidence="2">The sequence shown here is derived from an EMBL/GenBank/DDBJ whole genome shotgun (WGS) entry which is preliminary data.</text>
</comment>
<dbReference type="RefSeq" id="WP_187081905.1">
    <property type="nucleotide sequence ID" value="NZ_JACORU010000004.1"/>
</dbReference>
<dbReference type="EMBL" id="JACORU010000004">
    <property type="protein sequence ID" value="MBC5765433.1"/>
    <property type="molecule type" value="Genomic_DNA"/>
</dbReference>
<dbReference type="Proteomes" id="UP000596827">
    <property type="component" value="Unassembled WGS sequence"/>
</dbReference>
<evidence type="ECO:0000256" key="1">
    <source>
        <dbReference type="SAM" id="MobiDB-lite"/>
    </source>
</evidence>
<gene>
    <name evidence="2" type="ORF">H8R02_13275</name>
</gene>
<feature type="region of interest" description="Disordered" evidence="1">
    <location>
        <begin position="1"/>
        <end position="61"/>
    </location>
</feature>